<dbReference type="EMBL" id="JACJSG010000028">
    <property type="protein sequence ID" value="MBD2502865.1"/>
    <property type="molecule type" value="Genomic_DNA"/>
</dbReference>
<name>A0ABR8D9A0_9NOST</name>
<evidence type="ECO:0000313" key="2">
    <source>
        <dbReference type="EMBL" id="MBD2502865.1"/>
    </source>
</evidence>
<dbReference type="Proteomes" id="UP000661112">
    <property type="component" value="Unassembled WGS sequence"/>
</dbReference>
<reference evidence="2 3" key="1">
    <citation type="journal article" date="2020" name="ISME J.">
        <title>Comparative genomics reveals insights into cyanobacterial evolution and habitat adaptation.</title>
        <authorList>
            <person name="Chen M.Y."/>
            <person name="Teng W.K."/>
            <person name="Zhao L."/>
            <person name="Hu C.X."/>
            <person name="Zhou Y.K."/>
            <person name="Han B.P."/>
            <person name="Song L.R."/>
            <person name="Shu W.S."/>
        </authorList>
    </citation>
    <scope>NUCLEOTIDE SEQUENCE [LARGE SCALE GENOMIC DNA]</scope>
    <source>
        <strain evidence="2 3">FACHB-119</strain>
    </source>
</reference>
<accession>A0ABR8D9A0</accession>
<gene>
    <name evidence="2" type="ORF">H6G83_20040</name>
</gene>
<feature type="region of interest" description="Disordered" evidence="1">
    <location>
        <begin position="39"/>
        <end position="78"/>
    </location>
</feature>
<feature type="compositionally biased region" description="Pro residues" evidence="1">
    <location>
        <begin position="67"/>
        <end position="78"/>
    </location>
</feature>
<comment type="caution">
    <text evidence="2">The sequence shown here is derived from an EMBL/GenBank/DDBJ whole genome shotgun (WGS) entry which is preliminary data.</text>
</comment>
<evidence type="ECO:0000313" key="3">
    <source>
        <dbReference type="Proteomes" id="UP000661112"/>
    </source>
</evidence>
<keyword evidence="3" id="KW-1185">Reference proteome</keyword>
<dbReference type="RefSeq" id="WP_190475533.1">
    <property type="nucleotide sequence ID" value="NZ_JACJSG010000028.1"/>
</dbReference>
<organism evidence="2 3">
    <name type="scientific">Anabaena azotica FACHB-119</name>
    <dbReference type="NCBI Taxonomy" id="947527"/>
    <lineage>
        <taxon>Bacteria</taxon>
        <taxon>Bacillati</taxon>
        <taxon>Cyanobacteriota</taxon>
        <taxon>Cyanophyceae</taxon>
        <taxon>Nostocales</taxon>
        <taxon>Nostocaceae</taxon>
        <taxon>Anabaena</taxon>
        <taxon>Anabaena azotica</taxon>
    </lineage>
</organism>
<proteinExistence type="predicted"/>
<sequence>MGIGYWVFGDEGVGGDGGDVVLCETRSALAQPLSTTRSANVENDYAHQPGVGRVGGDEGKTRRLSPVPNPQSPVPKNV</sequence>
<protein>
    <submittedName>
        <fullName evidence="2">Uncharacterized protein</fullName>
    </submittedName>
</protein>
<evidence type="ECO:0000256" key="1">
    <source>
        <dbReference type="SAM" id="MobiDB-lite"/>
    </source>
</evidence>